<evidence type="ECO:0000313" key="13">
    <source>
        <dbReference type="Proteomes" id="UP000192739"/>
    </source>
</evidence>
<evidence type="ECO:0000256" key="3">
    <source>
        <dbReference type="ARBA" id="ARBA00022679"/>
    </source>
</evidence>
<dbReference type="EMBL" id="MVHT01000001">
    <property type="protein sequence ID" value="ORB10586.1"/>
    <property type="molecule type" value="Genomic_DNA"/>
</dbReference>
<dbReference type="GO" id="GO:0080090">
    <property type="term" value="P:regulation of primary metabolic process"/>
    <property type="evidence" value="ECO:0007669"/>
    <property type="project" value="UniProtKB-ARBA"/>
</dbReference>
<accession>A0A1E3SGW6</accession>
<sequence>MSLEVGQEFAGYTIVRKLGAGGMGAVYLARHPRLPREDALKVLPADVTNDPQYRARFEREAELAAALSHPSIVGIHDRGEYEGRLWISMDYVDGTDAAALLATRYTGGMPVDEVVAIISAVASALDYAHHRGLLHRDVKPANILLTEPDGQPRRVFLADFGIARRMDDAARLTQTNMAVGTAAYAAPEQLTGESLDGRADQYALACTAFHLLAGTRPYSDSNLAVVITQQVTAPPPSIGARRPELAALDPVFATAMAKHSAQRFASCQEFAQQLEQYLTDASYVFETRAAPVVTVPDADVRRRRSPLLVGALAAVALLVVAVGIFAGVALTRQPGPAATASGPLAGTYRADFGPTIGLDDPPSQGTTALTGTYGLRSVCETSGCVATARRFGGAEVGPAALVFDQIGGRWVSVSQGTGQCQGADADDLWQVFTLRPGSNDPLTGEYAVMAGDGCFERRIVTFTRTGDADLGELPDPAGQPARVPSEAEALHGRYRLTRTFTDGSPPLQASLVGTTYCLRTGDRCTSYLHNASGGVPMVFAAGKWTYVIEEEKTCRTSGASAQLKVTGQFALPPGVQDPITTLSGHGHQSISECSDSDLDETLTRTGD</sequence>
<dbReference type="RefSeq" id="WP_069419264.1">
    <property type="nucleotide sequence ID" value="NZ_CBCRZH010000003.1"/>
</dbReference>
<dbReference type="InterPro" id="IPR000719">
    <property type="entry name" value="Prot_kinase_dom"/>
</dbReference>
<evidence type="ECO:0000256" key="7">
    <source>
        <dbReference type="ARBA" id="ARBA00047899"/>
    </source>
</evidence>
<dbReference type="AlphaFoldDB" id="A0A1E3SGW6"/>
<dbReference type="EC" id="2.7.11.1" evidence="1"/>
<comment type="caution">
    <text evidence="12">The sequence shown here is derived from an EMBL/GenBank/DDBJ whole genome shotgun (WGS) entry which is preliminary data.</text>
</comment>
<name>A0A1E3SGW6_MYCIE</name>
<dbReference type="GO" id="GO:0005524">
    <property type="term" value="F:ATP binding"/>
    <property type="evidence" value="ECO:0007669"/>
    <property type="project" value="UniProtKB-KW"/>
</dbReference>
<evidence type="ECO:0000256" key="1">
    <source>
        <dbReference type="ARBA" id="ARBA00012513"/>
    </source>
</evidence>
<dbReference type="Pfam" id="PF00069">
    <property type="entry name" value="Pkinase"/>
    <property type="match status" value="1"/>
</dbReference>
<evidence type="ECO:0000256" key="8">
    <source>
        <dbReference type="ARBA" id="ARBA00048679"/>
    </source>
</evidence>
<dbReference type="PANTHER" id="PTHR43289">
    <property type="entry name" value="MITOGEN-ACTIVATED PROTEIN KINASE KINASE KINASE 20-RELATED"/>
    <property type="match status" value="1"/>
</dbReference>
<dbReference type="OrthoDB" id="4497069at2"/>
<dbReference type="STRING" id="28445.BHQ20_11495"/>
<evidence type="ECO:0000256" key="6">
    <source>
        <dbReference type="ARBA" id="ARBA00022840"/>
    </source>
</evidence>
<keyword evidence="2 12" id="KW-0723">Serine/threonine-protein kinase</keyword>
<evidence type="ECO:0000256" key="4">
    <source>
        <dbReference type="ARBA" id="ARBA00022741"/>
    </source>
</evidence>
<feature type="compositionally biased region" description="Polar residues" evidence="9">
    <location>
        <begin position="578"/>
        <end position="593"/>
    </location>
</feature>
<dbReference type="FunFam" id="3.30.200.20:FF:000035">
    <property type="entry name" value="Serine/threonine protein kinase Stk1"/>
    <property type="match status" value="1"/>
</dbReference>
<dbReference type="InterPro" id="IPR008271">
    <property type="entry name" value="Ser/Thr_kinase_AS"/>
</dbReference>
<feature type="domain" description="Protein kinase" evidence="11">
    <location>
        <begin position="12"/>
        <end position="278"/>
    </location>
</feature>
<dbReference type="SMART" id="SM00220">
    <property type="entry name" value="S_TKc"/>
    <property type="match status" value="1"/>
</dbReference>
<protein>
    <recommendedName>
        <fullName evidence="1">non-specific serine/threonine protein kinase</fullName>
        <ecNumber evidence="1">2.7.11.1</ecNumber>
    </recommendedName>
</protein>
<dbReference type="Gene3D" id="3.30.200.20">
    <property type="entry name" value="Phosphorylase Kinase, domain 1"/>
    <property type="match status" value="1"/>
</dbReference>
<dbReference type="PROSITE" id="PS50011">
    <property type="entry name" value="PROTEIN_KINASE_DOM"/>
    <property type="match status" value="1"/>
</dbReference>
<reference evidence="12 13" key="1">
    <citation type="submission" date="2017-02" db="EMBL/GenBank/DDBJ databases">
        <title>The new phylogeny of genus Mycobacterium.</title>
        <authorList>
            <person name="Tortoli E."/>
            <person name="Trovato A."/>
            <person name="Cirillo D.M."/>
        </authorList>
    </citation>
    <scope>NUCLEOTIDE SEQUENCE [LARGE SCALE GENOMIC DNA]</scope>
    <source>
        <strain evidence="12 13">DSM 44049</strain>
    </source>
</reference>
<comment type="catalytic activity">
    <reaction evidence="7">
        <text>L-threonyl-[protein] + ATP = O-phospho-L-threonyl-[protein] + ADP + H(+)</text>
        <dbReference type="Rhea" id="RHEA:46608"/>
        <dbReference type="Rhea" id="RHEA-COMP:11060"/>
        <dbReference type="Rhea" id="RHEA-COMP:11605"/>
        <dbReference type="ChEBI" id="CHEBI:15378"/>
        <dbReference type="ChEBI" id="CHEBI:30013"/>
        <dbReference type="ChEBI" id="CHEBI:30616"/>
        <dbReference type="ChEBI" id="CHEBI:61977"/>
        <dbReference type="ChEBI" id="CHEBI:456216"/>
        <dbReference type="EC" id="2.7.11.1"/>
    </reaction>
</comment>
<dbReference type="PROSITE" id="PS00108">
    <property type="entry name" value="PROTEIN_KINASE_ST"/>
    <property type="match status" value="1"/>
</dbReference>
<keyword evidence="10" id="KW-0472">Membrane</keyword>
<dbReference type="GO" id="GO:0004674">
    <property type="term" value="F:protein serine/threonine kinase activity"/>
    <property type="evidence" value="ECO:0007669"/>
    <property type="project" value="UniProtKB-KW"/>
</dbReference>
<dbReference type="Proteomes" id="UP000192739">
    <property type="component" value="Unassembled WGS sequence"/>
</dbReference>
<dbReference type="Gene3D" id="1.10.510.10">
    <property type="entry name" value="Transferase(Phosphotransferase) domain 1"/>
    <property type="match status" value="1"/>
</dbReference>
<keyword evidence="4" id="KW-0547">Nucleotide-binding</keyword>
<keyword evidence="10" id="KW-1133">Transmembrane helix</keyword>
<dbReference type="SUPFAM" id="SSF56112">
    <property type="entry name" value="Protein kinase-like (PK-like)"/>
    <property type="match status" value="1"/>
</dbReference>
<organism evidence="12 13">
    <name type="scientific">Mycobacterium intermedium</name>
    <dbReference type="NCBI Taxonomy" id="28445"/>
    <lineage>
        <taxon>Bacteria</taxon>
        <taxon>Bacillati</taxon>
        <taxon>Actinomycetota</taxon>
        <taxon>Actinomycetes</taxon>
        <taxon>Mycobacteriales</taxon>
        <taxon>Mycobacteriaceae</taxon>
        <taxon>Mycobacterium</taxon>
        <taxon>Mycobacterium simiae complex</taxon>
    </lineage>
</organism>
<proteinExistence type="predicted"/>
<keyword evidence="3" id="KW-0808">Transferase</keyword>
<keyword evidence="6" id="KW-0067">ATP-binding</keyword>
<feature type="transmembrane region" description="Helical" evidence="10">
    <location>
        <begin position="307"/>
        <end position="330"/>
    </location>
</feature>
<evidence type="ECO:0000256" key="10">
    <source>
        <dbReference type="SAM" id="Phobius"/>
    </source>
</evidence>
<dbReference type="PANTHER" id="PTHR43289:SF6">
    <property type="entry name" value="SERINE_THREONINE-PROTEIN KINASE NEKL-3"/>
    <property type="match status" value="1"/>
</dbReference>
<keyword evidence="5 12" id="KW-0418">Kinase</keyword>
<evidence type="ECO:0000256" key="2">
    <source>
        <dbReference type="ARBA" id="ARBA00022527"/>
    </source>
</evidence>
<dbReference type="InterPro" id="IPR011009">
    <property type="entry name" value="Kinase-like_dom_sf"/>
</dbReference>
<evidence type="ECO:0000256" key="9">
    <source>
        <dbReference type="SAM" id="MobiDB-lite"/>
    </source>
</evidence>
<gene>
    <name evidence="12" type="ORF">BST27_00155</name>
</gene>
<dbReference type="CDD" id="cd14014">
    <property type="entry name" value="STKc_PknB_like"/>
    <property type="match status" value="1"/>
</dbReference>
<evidence type="ECO:0000256" key="5">
    <source>
        <dbReference type="ARBA" id="ARBA00022777"/>
    </source>
</evidence>
<keyword evidence="10" id="KW-0812">Transmembrane</keyword>
<comment type="catalytic activity">
    <reaction evidence="8">
        <text>L-seryl-[protein] + ATP = O-phospho-L-seryl-[protein] + ADP + H(+)</text>
        <dbReference type="Rhea" id="RHEA:17989"/>
        <dbReference type="Rhea" id="RHEA-COMP:9863"/>
        <dbReference type="Rhea" id="RHEA-COMP:11604"/>
        <dbReference type="ChEBI" id="CHEBI:15378"/>
        <dbReference type="ChEBI" id="CHEBI:29999"/>
        <dbReference type="ChEBI" id="CHEBI:30616"/>
        <dbReference type="ChEBI" id="CHEBI:83421"/>
        <dbReference type="ChEBI" id="CHEBI:456216"/>
        <dbReference type="EC" id="2.7.11.1"/>
    </reaction>
</comment>
<feature type="region of interest" description="Disordered" evidence="9">
    <location>
        <begin position="576"/>
        <end position="607"/>
    </location>
</feature>
<keyword evidence="13" id="KW-1185">Reference proteome</keyword>
<evidence type="ECO:0000313" key="12">
    <source>
        <dbReference type="EMBL" id="ORB10586.1"/>
    </source>
</evidence>
<evidence type="ECO:0000259" key="11">
    <source>
        <dbReference type="PROSITE" id="PS50011"/>
    </source>
</evidence>